<accession>A0A2A8D7E0</accession>
<organism evidence="1 2">
    <name type="scientific">Rothia dentocariosa</name>
    <dbReference type="NCBI Taxonomy" id="2047"/>
    <lineage>
        <taxon>Bacteria</taxon>
        <taxon>Bacillati</taxon>
        <taxon>Actinomycetota</taxon>
        <taxon>Actinomycetes</taxon>
        <taxon>Micrococcales</taxon>
        <taxon>Micrococcaceae</taxon>
        <taxon>Rothia</taxon>
    </lineage>
</organism>
<comment type="caution">
    <text evidence="1">The sequence shown here is derived from an EMBL/GenBank/DDBJ whole genome shotgun (WGS) entry which is preliminary data.</text>
</comment>
<dbReference type="AlphaFoldDB" id="A0A2A8D7E0"/>
<evidence type="ECO:0000313" key="1">
    <source>
        <dbReference type="EMBL" id="PEN16707.1"/>
    </source>
</evidence>
<evidence type="ECO:0000313" key="2">
    <source>
        <dbReference type="Proteomes" id="UP000219947"/>
    </source>
</evidence>
<proteinExistence type="predicted"/>
<protein>
    <submittedName>
        <fullName evidence="1">Uncharacterized protein</fullName>
    </submittedName>
</protein>
<dbReference type="RefSeq" id="WP_048779740.1">
    <property type="nucleotide sequence ID" value="NZ_CAUTSI010000002.1"/>
</dbReference>
<sequence length="136" mass="15573">MFAIVSLVVAGLLAAIVVLIIRGRRVSAPTAETPQIVYFENKRDSFLDWLYHRTSSPEVPVQVKLRDWVDLGFYAEGGNYWGVAQQFTYYLVQGGYVYAYDTEGNPLDAGRALRDRPDAFQLTPSEYQRRVTQFRQ</sequence>
<gene>
    <name evidence="1" type="ORF">CRM92_01310</name>
</gene>
<dbReference type="EMBL" id="PDEV01000001">
    <property type="protein sequence ID" value="PEN16707.1"/>
    <property type="molecule type" value="Genomic_DNA"/>
</dbReference>
<name>A0A2A8D7E0_9MICC</name>
<reference evidence="1" key="1">
    <citation type="submission" date="2017-10" db="EMBL/GenBank/DDBJ databases">
        <title>Kefir isolates.</title>
        <authorList>
            <person name="Kim Y."/>
            <person name="Blasche S."/>
        </authorList>
    </citation>
    <scope>NUCLEOTIDE SEQUENCE [LARGE SCALE GENOMIC DNA]</scope>
    <source>
        <strain evidence="1">OG2-2</strain>
    </source>
</reference>
<dbReference type="Proteomes" id="UP000219947">
    <property type="component" value="Unassembled WGS sequence"/>
</dbReference>
<keyword evidence="2" id="KW-1185">Reference proteome</keyword>